<keyword evidence="4" id="KW-0997">Cell inner membrane</keyword>
<comment type="subcellular location">
    <subcellularLocation>
        <location evidence="1">Cell inner membrane</location>
        <topology evidence="1">Multi-pass membrane protein</topology>
    </subcellularLocation>
</comment>
<feature type="transmembrane region" description="Helical" evidence="16">
    <location>
        <begin position="453"/>
        <end position="473"/>
    </location>
</feature>
<dbReference type="Gene3D" id="3.40.50.300">
    <property type="entry name" value="P-loop containing nucleotide triphosphate hydrolases"/>
    <property type="match status" value="1"/>
</dbReference>
<dbReference type="Pfam" id="PF23607">
    <property type="entry name" value="WZC_N"/>
    <property type="match status" value="1"/>
</dbReference>
<keyword evidence="10 16" id="KW-1133">Transmembrane helix</keyword>
<evidence type="ECO:0000259" key="18">
    <source>
        <dbReference type="Pfam" id="PF13614"/>
    </source>
</evidence>
<keyword evidence="3" id="KW-1003">Cell membrane</keyword>
<evidence type="ECO:0000256" key="15">
    <source>
        <dbReference type="SAM" id="MobiDB-lite"/>
    </source>
</evidence>
<dbReference type="RefSeq" id="WP_376850436.1">
    <property type="nucleotide sequence ID" value="NZ_JBHSMF010000006.1"/>
</dbReference>
<dbReference type="Pfam" id="PF13807">
    <property type="entry name" value="GNVR"/>
    <property type="match status" value="1"/>
</dbReference>
<evidence type="ECO:0000259" key="19">
    <source>
        <dbReference type="Pfam" id="PF13807"/>
    </source>
</evidence>
<evidence type="ECO:0000259" key="17">
    <source>
        <dbReference type="Pfam" id="PF02706"/>
    </source>
</evidence>
<comment type="catalytic activity">
    <reaction evidence="13">
        <text>L-tyrosyl-[protein] + ATP = O-phospho-L-tyrosyl-[protein] + ADP + H(+)</text>
        <dbReference type="Rhea" id="RHEA:10596"/>
        <dbReference type="Rhea" id="RHEA-COMP:10136"/>
        <dbReference type="Rhea" id="RHEA-COMP:20101"/>
        <dbReference type="ChEBI" id="CHEBI:15378"/>
        <dbReference type="ChEBI" id="CHEBI:30616"/>
        <dbReference type="ChEBI" id="CHEBI:46858"/>
        <dbReference type="ChEBI" id="CHEBI:61978"/>
        <dbReference type="ChEBI" id="CHEBI:456216"/>
    </reaction>
</comment>
<evidence type="ECO:0000256" key="13">
    <source>
        <dbReference type="ARBA" id="ARBA00053015"/>
    </source>
</evidence>
<dbReference type="GO" id="GO:0004715">
    <property type="term" value="F:non-membrane spanning protein tyrosine kinase activity"/>
    <property type="evidence" value="ECO:0007669"/>
    <property type="project" value="UniProtKB-EC"/>
</dbReference>
<dbReference type="SUPFAM" id="SSF52540">
    <property type="entry name" value="P-loop containing nucleoside triphosphate hydrolases"/>
    <property type="match status" value="1"/>
</dbReference>
<evidence type="ECO:0000256" key="14">
    <source>
        <dbReference type="SAM" id="Coils"/>
    </source>
</evidence>
<dbReference type="EMBL" id="JBHSMF010000006">
    <property type="protein sequence ID" value="MFC5498382.1"/>
    <property type="molecule type" value="Genomic_DNA"/>
</dbReference>
<proteinExistence type="inferred from homology"/>
<feature type="domain" description="Tyrosine-protein kinase G-rich" evidence="19">
    <location>
        <begin position="396"/>
        <end position="476"/>
    </location>
</feature>
<evidence type="ECO:0000256" key="16">
    <source>
        <dbReference type="SAM" id="Phobius"/>
    </source>
</evidence>
<evidence type="ECO:0000256" key="10">
    <source>
        <dbReference type="ARBA" id="ARBA00022989"/>
    </source>
</evidence>
<evidence type="ECO:0000313" key="20">
    <source>
        <dbReference type="EMBL" id="MFC5498382.1"/>
    </source>
</evidence>
<keyword evidence="6 16" id="KW-0812">Transmembrane</keyword>
<reference evidence="21" key="1">
    <citation type="journal article" date="2019" name="Int. J. Syst. Evol. Microbiol.">
        <title>The Global Catalogue of Microorganisms (GCM) 10K type strain sequencing project: providing services to taxonomists for standard genome sequencing and annotation.</title>
        <authorList>
            <consortium name="The Broad Institute Genomics Platform"/>
            <consortium name="The Broad Institute Genome Sequencing Center for Infectious Disease"/>
            <person name="Wu L."/>
            <person name="Ma J."/>
        </authorList>
    </citation>
    <scope>NUCLEOTIDE SEQUENCE [LARGE SCALE GENOMIC DNA]</scope>
    <source>
        <strain evidence="21">CCUG 57401</strain>
    </source>
</reference>
<dbReference type="EC" id="2.7.10.2" evidence="20"/>
<evidence type="ECO:0000256" key="5">
    <source>
        <dbReference type="ARBA" id="ARBA00022679"/>
    </source>
</evidence>
<evidence type="ECO:0000256" key="11">
    <source>
        <dbReference type="ARBA" id="ARBA00023136"/>
    </source>
</evidence>
<dbReference type="Pfam" id="PF13614">
    <property type="entry name" value="AAA_31"/>
    <property type="match status" value="1"/>
</dbReference>
<dbReference type="NCBIfam" id="TIGR01007">
    <property type="entry name" value="eps_fam"/>
    <property type="match status" value="1"/>
</dbReference>
<gene>
    <name evidence="20" type="ORF">ACFPOE_12630</name>
</gene>
<dbReference type="PANTHER" id="PTHR32309:SF32">
    <property type="entry name" value="TYROSINE-PROTEIN KINASE ETK-RELATED"/>
    <property type="match status" value="1"/>
</dbReference>
<organism evidence="20 21">
    <name type="scientific">Caenimonas terrae</name>
    <dbReference type="NCBI Taxonomy" id="696074"/>
    <lineage>
        <taxon>Bacteria</taxon>
        <taxon>Pseudomonadati</taxon>
        <taxon>Pseudomonadota</taxon>
        <taxon>Betaproteobacteria</taxon>
        <taxon>Burkholderiales</taxon>
        <taxon>Comamonadaceae</taxon>
        <taxon>Caenimonas</taxon>
    </lineage>
</organism>
<dbReference type="InterPro" id="IPR050445">
    <property type="entry name" value="Bact_polysacc_biosynth/exp"/>
</dbReference>
<sequence>MNAPHPLLQNQLVTQPAPAPEDDDQINLVEYWDILVDNRWLILLVLVLALAVGSGYALFSKPVYEANMLIQVEDSSSSAKSFLGEAASLFDVKTPATAEIELIRSRMIVGQAVDNTLLYIEARPRYIPVVGQWLGRRATALSEPGALGLPGFVSGSEKISVPAFNVPQALENSRFRITAKGGGQFVLSHPELRQALAGAVNAPMVRSTPLGTITLMVSELDGKPGAEFDLVRRSRLSTMETLQENLKLTEKGRQSGVIEATLQSSDPEQMTNVLNEIGKQYVRQNIERKAAEAEKSLAFLDTQLPQFKKQLDQSEEAYSRYRNQQGTVALDEEAKLALTRAIDLQGKLLEAQQKRIEFVSRFTAEHPVVRTLDQQIASWNREIAALNARVKNLPAVQQDALRLERDVKVNNELYQSLRNNSMQLQLIREGKIGNVRVIDQAIVPEQAIKPKRVLVLGLAAALGLLGGIMLALARNAMFRGIRNAQEIEAHTGLNVYSTIPLSGAQEVLAGKALAKQPGIHVLALVSPQDPAVESLRSLRTALQFAMLEAPNNRVLITGATPGVGKSFVSVNFAAILASAGKRVLLIDADLRKGYLSHYFGKSRSGGLSEVVAGTMKLSEAIRRSVLPNLDLLTTGVLPPNPAELMISGAFTQILEELSRQYDLVIMDTPPVLVAADTVGMAQQAGTLLLVARANQTQMGELHESAKRLAHAGRNVTGVLFNAIDMSRRHYGNYAYKYGGYKYRQYRYETPTAR</sequence>
<evidence type="ECO:0000256" key="1">
    <source>
        <dbReference type="ARBA" id="ARBA00004429"/>
    </source>
</evidence>
<evidence type="ECO:0000256" key="9">
    <source>
        <dbReference type="ARBA" id="ARBA00022840"/>
    </source>
</evidence>
<evidence type="ECO:0000256" key="2">
    <source>
        <dbReference type="ARBA" id="ARBA00008883"/>
    </source>
</evidence>
<keyword evidence="8" id="KW-0418">Kinase</keyword>
<feature type="coiled-coil region" evidence="14">
    <location>
        <begin position="274"/>
        <end position="324"/>
    </location>
</feature>
<comment type="similarity">
    <text evidence="2">Belongs to the etk/wzc family.</text>
</comment>
<evidence type="ECO:0000313" key="21">
    <source>
        <dbReference type="Proteomes" id="UP001596037"/>
    </source>
</evidence>
<dbReference type="PANTHER" id="PTHR32309">
    <property type="entry name" value="TYROSINE-PROTEIN KINASE"/>
    <property type="match status" value="1"/>
</dbReference>
<feature type="region of interest" description="Disordered" evidence="15">
    <location>
        <begin position="1"/>
        <end position="20"/>
    </location>
</feature>
<comment type="caution">
    <text evidence="20">The sequence shown here is derived from an EMBL/GenBank/DDBJ whole genome shotgun (WGS) entry which is preliminary data.</text>
</comment>
<feature type="domain" description="AAA" evidence="18">
    <location>
        <begin position="562"/>
        <end position="682"/>
    </location>
</feature>
<dbReference type="InterPro" id="IPR027417">
    <property type="entry name" value="P-loop_NTPase"/>
</dbReference>
<dbReference type="NCBIfam" id="TIGR01005">
    <property type="entry name" value="eps_transp_fam"/>
    <property type="match status" value="1"/>
</dbReference>
<dbReference type="Pfam" id="PF02706">
    <property type="entry name" value="Wzz"/>
    <property type="match status" value="1"/>
</dbReference>
<keyword evidence="5 20" id="KW-0808">Transferase</keyword>
<feature type="domain" description="Polysaccharide chain length determinant N-terminal" evidence="17">
    <location>
        <begin position="24"/>
        <end position="115"/>
    </location>
</feature>
<evidence type="ECO:0000256" key="8">
    <source>
        <dbReference type="ARBA" id="ARBA00022777"/>
    </source>
</evidence>
<dbReference type="InterPro" id="IPR005702">
    <property type="entry name" value="Wzc-like_C"/>
</dbReference>
<dbReference type="InterPro" id="IPR005700">
    <property type="entry name" value="EPS_ExoP-like"/>
</dbReference>
<feature type="transmembrane region" description="Helical" evidence="16">
    <location>
        <begin position="40"/>
        <end position="59"/>
    </location>
</feature>
<dbReference type="InterPro" id="IPR032807">
    <property type="entry name" value="GNVR"/>
</dbReference>
<accession>A0ABW0NGH6</accession>
<evidence type="ECO:0000256" key="7">
    <source>
        <dbReference type="ARBA" id="ARBA00022741"/>
    </source>
</evidence>
<protein>
    <submittedName>
        <fullName evidence="20">Polysaccharide biosynthesis tyrosine autokinase</fullName>
        <ecNumber evidence="20">2.7.10.2</ecNumber>
    </submittedName>
</protein>
<keyword evidence="7" id="KW-0547">Nucleotide-binding</keyword>
<evidence type="ECO:0000256" key="4">
    <source>
        <dbReference type="ARBA" id="ARBA00022519"/>
    </source>
</evidence>
<evidence type="ECO:0000256" key="6">
    <source>
        <dbReference type="ARBA" id="ARBA00022692"/>
    </source>
</evidence>
<keyword evidence="21" id="KW-1185">Reference proteome</keyword>
<keyword evidence="12" id="KW-0829">Tyrosine-protein kinase</keyword>
<dbReference type="CDD" id="cd05387">
    <property type="entry name" value="BY-kinase"/>
    <property type="match status" value="1"/>
</dbReference>
<keyword evidence="14" id="KW-0175">Coiled coil</keyword>
<keyword evidence="11 16" id="KW-0472">Membrane</keyword>
<dbReference type="InterPro" id="IPR025669">
    <property type="entry name" value="AAA_dom"/>
</dbReference>
<keyword evidence="9" id="KW-0067">ATP-binding</keyword>
<dbReference type="Proteomes" id="UP001596037">
    <property type="component" value="Unassembled WGS sequence"/>
</dbReference>
<evidence type="ECO:0000256" key="3">
    <source>
        <dbReference type="ARBA" id="ARBA00022475"/>
    </source>
</evidence>
<evidence type="ECO:0000256" key="12">
    <source>
        <dbReference type="ARBA" id="ARBA00023137"/>
    </source>
</evidence>
<dbReference type="InterPro" id="IPR003856">
    <property type="entry name" value="LPS_length_determ_N"/>
</dbReference>
<name>A0ABW0NGH6_9BURK</name>